<reference evidence="4 5" key="1">
    <citation type="journal article" date="2012" name="J. Bacteriol.">
        <title>Draft Genome Sequence of Novosphingobium nitrogenifigens Y88T.</title>
        <authorList>
            <person name="Strabala T.J."/>
            <person name="Macdonald L."/>
            <person name="Liu V."/>
            <person name="Smit A.M."/>
        </authorList>
    </citation>
    <scope>NUCLEOTIDE SEQUENCE [LARGE SCALE GENOMIC DNA]</scope>
    <source>
        <strain evidence="4 5">DSM 19370</strain>
    </source>
</reference>
<evidence type="ECO:0000256" key="1">
    <source>
        <dbReference type="ARBA" id="ARBA00009477"/>
    </source>
</evidence>
<dbReference type="EMBL" id="AEWJ01000025">
    <property type="protein sequence ID" value="EGD59636.1"/>
    <property type="molecule type" value="Genomic_DNA"/>
</dbReference>
<dbReference type="eggNOG" id="COG0845">
    <property type="taxonomic scope" value="Bacteria"/>
</dbReference>
<feature type="domain" description="Multidrug resistance protein MdtA-like C-terminal permuted SH3" evidence="3">
    <location>
        <begin position="284"/>
        <end position="338"/>
    </location>
</feature>
<dbReference type="AlphaFoldDB" id="F1Z6H6"/>
<evidence type="ECO:0000256" key="2">
    <source>
        <dbReference type="SAM" id="SignalP"/>
    </source>
</evidence>
<dbReference type="PANTHER" id="PTHR30469">
    <property type="entry name" value="MULTIDRUG RESISTANCE PROTEIN MDTA"/>
    <property type="match status" value="1"/>
</dbReference>
<dbReference type="HOGENOM" id="CLU_018816_4_0_5"/>
<dbReference type="STRING" id="983920.Y88_2420"/>
<evidence type="ECO:0000313" key="5">
    <source>
        <dbReference type="Proteomes" id="UP000004728"/>
    </source>
</evidence>
<dbReference type="RefSeq" id="WP_008069915.1">
    <property type="nucleotide sequence ID" value="NZ_AQWK01000003.1"/>
</dbReference>
<feature type="chain" id="PRO_5003272668" evidence="2">
    <location>
        <begin position="30"/>
        <end position="350"/>
    </location>
</feature>
<dbReference type="PROSITE" id="PS51257">
    <property type="entry name" value="PROKAR_LIPOPROTEIN"/>
    <property type="match status" value="1"/>
</dbReference>
<evidence type="ECO:0000259" key="3">
    <source>
        <dbReference type="Pfam" id="PF25967"/>
    </source>
</evidence>
<dbReference type="GO" id="GO:0015562">
    <property type="term" value="F:efflux transmembrane transporter activity"/>
    <property type="evidence" value="ECO:0007669"/>
    <property type="project" value="TreeGrafter"/>
</dbReference>
<dbReference type="NCBIfam" id="TIGR01730">
    <property type="entry name" value="RND_mfp"/>
    <property type="match status" value="1"/>
</dbReference>
<feature type="signal peptide" evidence="2">
    <location>
        <begin position="1"/>
        <end position="29"/>
    </location>
</feature>
<keyword evidence="2" id="KW-0732">Signal</keyword>
<dbReference type="Gene3D" id="1.10.287.470">
    <property type="entry name" value="Helix hairpin bin"/>
    <property type="match status" value="1"/>
</dbReference>
<dbReference type="Proteomes" id="UP000004728">
    <property type="component" value="Unassembled WGS sequence"/>
</dbReference>
<dbReference type="GO" id="GO:1990281">
    <property type="term" value="C:efflux pump complex"/>
    <property type="evidence" value="ECO:0007669"/>
    <property type="project" value="TreeGrafter"/>
</dbReference>
<comment type="similarity">
    <text evidence="1">Belongs to the membrane fusion protein (MFP) (TC 8.A.1) family.</text>
</comment>
<name>F1Z6H6_9SPHN</name>
<proteinExistence type="inferred from homology"/>
<protein>
    <submittedName>
        <fullName evidence="4">RND family efflux transporter MFP subunit</fullName>
    </submittedName>
</protein>
<dbReference type="Gene3D" id="2.40.50.100">
    <property type="match status" value="1"/>
</dbReference>
<dbReference type="Pfam" id="PF25967">
    <property type="entry name" value="RND-MFP_C"/>
    <property type="match status" value="1"/>
</dbReference>
<dbReference type="InterPro" id="IPR006143">
    <property type="entry name" value="RND_pump_MFP"/>
</dbReference>
<dbReference type="InParanoid" id="F1Z6H6"/>
<accession>F1Z6H6</accession>
<dbReference type="OrthoDB" id="7914255at2"/>
<dbReference type="InterPro" id="IPR058627">
    <property type="entry name" value="MdtA-like_C"/>
</dbReference>
<dbReference type="PANTHER" id="PTHR30469:SF38">
    <property type="entry name" value="HLYD FAMILY SECRETION PROTEIN"/>
    <property type="match status" value="1"/>
</dbReference>
<organism evidence="4 5">
    <name type="scientific">Novosphingobium nitrogenifigens DSM 19370</name>
    <dbReference type="NCBI Taxonomy" id="983920"/>
    <lineage>
        <taxon>Bacteria</taxon>
        <taxon>Pseudomonadati</taxon>
        <taxon>Pseudomonadota</taxon>
        <taxon>Alphaproteobacteria</taxon>
        <taxon>Sphingomonadales</taxon>
        <taxon>Sphingomonadaceae</taxon>
        <taxon>Novosphingobium</taxon>
    </lineage>
</organism>
<dbReference type="SUPFAM" id="SSF111369">
    <property type="entry name" value="HlyD-like secretion proteins"/>
    <property type="match status" value="1"/>
</dbReference>
<keyword evidence="5" id="KW-1185">Reference proteome</keyword>
<evidence type="ECO:0000313" key="4">
    <source>
        <dbReference type="EMBL" id="EGD59636.1"/>
    </source>
</evidence>
<gene>
    <name evidence="4" type="ORF">Y88_2420</name>
</gene>
<sequence>MRIGNGKPGFSATALALVLALTGCGGNKAADGAGEHGAKVASGPRLTVAQVDAPDWQSVSAQVTTRDEAQVLARIPGVLSSLSVRAGDTVRKGQVIGRITDAQLGYQAGAYGAQARAAQAQAEAAKAELDRVKFLAANGVYAPARLDQAKAAAHAASAATDAVRAQEAAVHAVAGNGTVVAPADGRVLRADVPAGAPVAPGMIVAVVTSGPLVLRLDLPEALAARLSPGARVRVDGIAGEGQVARIYPAVEAGQVRADVAMAGLDPSLIGRRLPARVAAGTHRALLVPRAFVATRFGIDYVTLVDAHGAANDVPVQTSAADGDRVEILSGVNPGDTLVAPAQASAAGARP</sequence>
<dbReference type="Gene3D" id="2.40.30.170">
    <property type="match status" value="1"/>
</dbReference>
<dbReference type="Gene3D" id="2.40.420.20">
    <property type="match status" value="1"/>
</dbReference>
<comment type="caution">
    <text evidence="4">The sequence shown here is derived from an EMBL/GenBank/DDBJ whole genome shotgun (WGS) entry which is preliminary data.</text>
</comment>